<sequence length="307" mass="35622">MMDSEDIYENIQCGDFQDSTGPQTQNHNQDEEKDREHGRCRCVMVLLVFVGFICALLLLFITLQHISITAERELLKTYKNTVEELNHTISSLQHDNTDLETDKHQLEEKYNSLSLGKHQLETKYNSLSLEKHQLEDKYNSLSLKKHQLETSVDDLSAQKSQLQNNSNSLSQKKLELENRVTSLSDELKKARSKQGWFFTEEKSWSESRQFCRNRGAELVIIKSEVKQRVISSLVKEDVWIGLSDTETEGTMKWVDNSPMNQGFWARGEPNNYLNLDEDCVEVRISQGIPNNWNDLRCSDRRKGICEK</sequence>
<reference evidence="2" key="1">
    <citation type="submission" date="2025-08" db="UniProtKB">
        <authorList>
            <consortium name="RefSeq"/>
        </authorList>
    </citation>
    <scope>IDENTIFICATION</scope>
    <source>
        <strain evidence="2">Tuebingen</strain>
        <tissue evidence="2">Fibroblasts and whole tissue</tissue>
    </source>
</reference>
<keyword evidence="1" id="KW-1185">Reference proteome</keyword>
<organism evidence="1 2">
    <name type="scientific">Danio rerio</name>
    <name type="common">Zebrafish</name>
    <name type="synonym">Brachydanio rerio</name>
    <dbReference type="NCBI Taxonomy" id="7955"/>
    <lineage>
        <taxon>Eukaryota</taxon>
        <taxon>Metazoa</taxon>
        <taxon>Chordata</taxon>
        <taxon>Craniata</taxon>
        <taxon>Vertebrata</taxon>
        <taxon>Euteleostomi</taxon>
        <taxon>Actinopterygii</taxon>
        <taxon>Neopterygii</taxon>
        <taxon>Teleostei</taxon>
        <taxon>Ostariophysi</taxon>
        <taxon>Cypriniformes</taxon>
        <taxon>Danionidae</taxon>
        <taxon>Danioninae</taxon>
        <taxon>Danio</taxon>
    </lineage>
</organism>
<evidence type="ECO:0000313" key="2">
    <source>
        <dbReference type="RefSeq" id="XP_073763440.1"/>
    </source>
</evidence>
<dbReference type="Proteomes" id="UP000000437">
    <property type="component" value="Chromosome 1"/>
</dbReference>
<gene>
    <name evidence="2" type="primary">LOC141375137</name>
</gene>
<evidence type="ECO:0000313" key="1">
    <source>
        <dbReference type="Proteomes" id="UP000000437"/>
    </source>
</evidence>
<protein>
    <submittedName>
        <fullName evidence="2">Uncharacterized protein</fullName>
    </submittedName>
</protein>
<accession>A0AC58G153</accession>
<proteinExistence type="predicted"/>
<name>A0AC58G153_DANRE</name>
<dbReference type="RefSeq" id="XP_073763440.1">
    <property type="nucleotide sequence ID" value="XM_073907339.1"/>
</dbReference>